<sequence>MSTEKVSTEKKSSSAVIQTGGKQYLVEKGDIIDVELLGVETG</sequence>
<proteinExistence type="predicted"/>
<protein>
    <recommendedName>
        <fullName evidence="1">50S ribosomal protein L21</fullName>
    </recommendedName>
</protein>
<dbReference type="EMBL" id="NVUK01000045">
    <property type="protein sequence ID" value="PCI75547.1"/>
    <property type="molecule type" value="Genomic_DNA"/>
</dbReference>
<dbReference type="GO" id="GO:0005737">
    <property type="term" value="C:cytoplasm"/>
    <property type="evidence" value="ECO:0007669"/>
    <property type="project" value="UniProtKB-ARBA"/>
</dbReference>
<comment type="caution">
    <text evidence="2">The sequence shown here is derived from an EMBL/GenBank/DDBJ whole genome shotgun (WGS) entry which is preliminary data.</text>
</comment>
<dbReference type="SUPFAM" id="SSF141091">
    <property type="entry name" value="L21p-like"/>
    <property type="match status" value="1"/>
</dbReference>
<keyword evidence="2" id="KW-0689">Ribosomal protein</keyword>
<keyword evidence="2" id="KW-0687">Ribonucleoprotein</keyword>
<accession>A0A2A4X0E5</accession>
<dbReference type="Pfam" id="PF00829">
    <property type="entry name" value="Ribosomal_L21p"/>
    <property type="match status" value="1"/>
</dbReference>
<gene>
    <name evidence="2" type="ORF">COB21_05570</name>
</gene>
<name>A0A2A4X0E5_UNCAE</name>
<dbReference type="InterPro" id="IPR036164">
    <property type="entry name" value="bL21-like_sf"/>
</dbReference>
<feature type="non-terminal residue" evidence="2">
    <location>
        <position position="42"/>
    </location>
</feature>
<evidence type="ECO:0000313" key="3">
    <source>
        <dbReference type="Proteomes" id="UP000218775"/>
    </source>
</evidence>
<dbReference type="Proteomes" id="UP000218775">
    <property type="component" value="Unassembled WGS sequence"/>
</dbReference>
<dbReference type="InterPro" id="IPR028909">
    <property type="entry name" value="bL21-like"/>
</dbReference>
<reference evidence="3" key="1">
    <citation type="submission" date="2017-08" db="EMBL/GenBank/DDBJ databases">
        <title>A dynamic microbial community with high functional redundancy inhabits the cold, oxic subseafloor aquifer.</title>
        <authorList>
            <person name="Tully B.J."/>
            <person name="Wheat C.G."/>
            <person name="Glazer B.T."/>
            <person name="Huber J.A."/>
        </authorList>
    </citation>
    <scope>NUCLEOTIDE SEQUENCE [LARGE SCALE GENOMIC DNA]</scope>
</reference>
<dbReference type="GO" id="GO:0005840">
    <property type="term" value="C:ribosome"/>
    <property type="evidence" value="ECO:0007669"/>
    <property type="project" value="UniProtKB-KW"/>
</dbReference>
<dbReference type="AlphaFoldDB" id="A0A2A4X0E5"/>
<evidence type="ECO:0000313" key="2">
    <source>
        <dbReference type="EMBL" id="PCI75547.1"/>
    </source>
</evidence>
<organism evidence="2 3">
    <name type="scientific">Aerophobetes bacterium</name>
    <dbReference type="NCBI Taxonomy" id="2030807"/>
    <lineage>
        <taxon>Bacteria</taxon>
        <taxon>Candidatus Aerophobota</taxon>
    </lineage>
</organism>
<evidence type="ECO:0000256" key="1">
    <source>
        <dbReference type="ARBA" id="ARBA00035483"/>
    </source>
</evidence>